<feature type="transmembrane region" description="Helical" evidence="11">
    <location>
        <begin position="356"/>
        <end position="375"/>
    </location>
</feature>
<dbReference type="PANTHER" id="PTHR26452">
    <property type="entry name" value="OLFACTORY RECEPTOR"/>
    <property type="match status" value="1"/>
</dbReference>
<feature type="non-terminal residue" evidence="13">
    <location>
        <position position="402"/>
    </location>
</feature>
<feature type="domain" description="G-protein coupled receptors family 1 profile" evidence="12">
    <location>
        <begin position="124"/>
        <end position="373"/>
    </location>
</feature>
<evidence type="ECO:0000256" key="3">
    <source>
        <dbReference type="ARBA" id="ARBA00022692"/>
    </source>
</evidence>
<evidence type="ECO:0000256" key="10">
    <source>
        <dbReference type="RuleBase" id="RU000688"/>
    </source>
</evidence>
<accession>A0ABN9KV00</accession>
<dbReference type="InterPro" id="IPR000725">
    <property type="entry name" value="Olfact_rcpt"/>
</dbReference>
<organism evidence="13 14">
    <name type="scientific">Ranitomeya imitator</name>
    <name type="common">mimic poison frog</name>
    <dbReference type="NCBI Taxonomy" id="111125"/>
    <lineage>
        <taxon>Eukaryota</taxon>
        <taxon>Metazoa</taxon>
        <taxon>Chordata</taxon>
        <taxon>Craniata</taxon>
        <taxon>Vertebrata</taxon>
        <taxon>Euteleostomi</taxon>
        <taxon>Amphibia</taxon>
        <taxon>Batrachia</taxon>
        <taxon>Anura</taxon>
        <taxon>Neobatrachia</taxon>
        <taxon>Hyloidea</taxon>
        <taxon>Dendrobatidae</taxon>
        <taxon>Dendrobatinae</taxon>
        <taxon>Ranitomeya</taxon>
    </lineage>
</organism>
<name>A0ABN9KV00_9NEOB</name>
<dbReference type="InterPro" id="IPR043128">
    <property type="entry name" value="Rev_trsase/Diguanyl_cyclase"/>
</dbReference>
<dbReference type="InterPro" id="IPR050516">
    <property type="entry name" value="Olfactory_GPCR"/>
</dbReference>
<dbReference type="Proteomes" id="UP001176940">
    <property type="component" value="Unassembled WGS sequence"/>
</dbReference>
<keyword evidence="9 10" id="KW-0807">Transducer</keyword>
<evidence type="ECO:0000256" key="5">
    <source>
        <dbReference type="ARBA" id="ARBA00022989"/>
    </source>
</evidence>
<evidence type="ECO:0000256" key="9">
    <source>
        <dbReference type="ARBA" id="ARBA00023224"/>
    </source>
</evidence>
<evidence type="ECO:0000313" key="14">
    <source>
        <dbReference type="Proteomes" id="UP001176940"/>
    </source>
</evidence>
<dbReference type="InterPro" id="IPR000276">
    <property type="entry name" value="GPCR_Rhodpsn"/>
</dbReference>
<dbReference type="PROSITE" id="PS00237">
    <property type="entry name" value="G_PROTEIN_RECEP_F1_1"/>
    <property type="match status" value="1"/>
</dbReference>
<feature type="transmembrane region" description="Helical" evidence="11">
    <location>
        <begin position="224"/>
        <end position="245"/>
    </location>
</feature>
<comment type="similarity">
    <text evidence="10">Belongs to the G-protein coupled receptor 1 family.</text>
</comment>
<feature type="transmembrane region" description="Helical" evidence="11">
    <location>
        <begin position="320"/>
        <end position="344"/>
    </location>
</feature>
<reference evidence="13" key="1">
    <citation type="submission" date="2023-07" db="EMBL/GenBank/DDBJ databases">
        <authorList>
            <person name="Stuckert A."/>
        </authorList>
    </citation>
    <scope>NUCLEOTIDE SEQUENCE</scope>
</reference>
<dbReference type="Pfam" id="PF13853">
    <property type="entry name" value="7tm_4"/>
    <property type="match status" value="1"/>
</dbReference>
<sequence>MDPVKVQAIHDWIQPTSVKGLQKFLGFANFYCRFIANFSSVVKPLTDLTKKAYQYELILSCWKLWEADLPSTPLVRFLLILYVMDTFNQSSAPRFILLGLSDVPYLKVIGFLAFLVIYLITLLANFLLIIVVAINPKLQTPMYFFLTNLSFIDICFSTTVVPKILKNTLSKDRSISLLECAIQMHFHLAFGSTECLLLTVMAYDRFAAICKPLHYNTIMSRRMCISLVAASWTSCFINSTIQVIYTFQMSFCHSHHVNHFFCEVPPFLQISCSDTWLHELSMYITAGMIVSLNFLLILISYFHILSTILKINSSDGRYKALSTCTSHIIVVTFYYGTIMILYLRPHSRSSPDIDKSVSILYSAMTPMLNPIIYSVRNKDVKDTVRKNIIQDVLQLNLFFKTF</sequence>
<dbReference type="EMBL" id="CAUEEQ010003399">
    <property type="protein sequence ID" value="CAJ0925170.1"/>
    <property type="molecule type" value="Genomic_DNA"/>
</dbReference>
<dbReference type="CDD" id="cd13954">
    <property type="entry name" value="7tmA_OR"/>
    <property type="match status" value="1"/>
</dbReference>
<dbReference type="InterPro" id="IPR017452">
    <property type="entry name" value="GPCR_Rhodpsn_7TM"/>
</dbReference>
<keyword evidence="7 11" id="KW-0472">Membrane</keyword>
<dbReference type="Gene3D" id="1.20.1070.10">
    <property type="entry name" value="Rhodopsin 7-helix transmembrane proteins"/>
    <property type="match status" value="1"/>
</dbReference>
<dbReference type="SUPFAM" id="SSF56672">
    <property type="entry name" value="DNA/RNA polymerases"/>
    <property type="match status" value="1"/>
</dbReference>
<feature type="transmembrane region" description="Helical" evidence="11">
    <location>
        <begin position="108"/>
        <end position="131"/>
    </location>
</feature>
<keyword evidence="5 11" id="KW-1133">Transmembrane helix</keyword>
<feature type="transmembrane region" description="Helical" evidence="11">
    <location>
        <begin position="283"/>
        <end position="308"/>
    </location>
</feature>
<evidence type="ECO:0000256" key="6">
    <source>
        <dbReference type="ARBA" id="ARBA00023040"/>
    </source>
</evidence>
<dbReference type="PROSITE" id="PS50262">
    <property type="entry name" value="G_PROTEIN_RECEP_F1_2"/>
    <property type="match status" value="1"/>
</dbReference>
<keyword evidence="3 10" id="KW-0812">Transmembrane</keyword>
<dbReference type="InterPro" id="IPR043502">
    <property type="entry name" value="DNA/RNA_pol_sf"/>
</dbReference>
<comment type="caution">
    <text evidence="13">The sequence shown here is derived from an EMBL/GenBank/DDBJ whole genome shotgun (WGS) entry which is preliminary data.</text>
</comment>
<dbReference type="PRINTS" id="PR00237">
    <property type="entry name" value="GPCRRHODOPSN"/>
</dbReference>
<keyword evidence="4" id="KW-0716">Sensory transduction</keyword>
<dbReference type="Gene3D" id="3.30.70.270">
    <property type="match status" value="1"/>
</dbReference>
<evidence type="ECO:0000256" key="8">
    <source>
        <dbReference type="ARBA" id="ARBA00023170"/>
    </source>
</evidence>
<keyword evidence="14" id="KW-1185">Reference proteome</keyword>
<evidence type="ECO:0000256" key="2">
    <source>
        <dbReference type="ARBA" id="ARBA00022475"/>
    </source>
</evidence>
<evidence type="ECO:0000256" key="1">
    <source>
        <dbReference type="ARBA" id="ARBA00004651"/>
    </source>
</evidence>
<keyword evidence="4" id="KW-0552">Olfaction</keyword>
<evidence type="ECO:0000313" key="13">
    <source>
        <dbReference type="EMBL" id="CAJ0925170.1"/>
    </source>
</evidence>
<keyword evidence="8 10" id="KW-0675">Receptor</keyword>
<feature type="transmembrane region" description="Helical" evidence="11">
    <location>
        <begin position="143"/>
        <end position="165"/>
    </location>
</feature>
<evidence type="ECO:0000256" key="4">
    <source>
        <dbReference type="ARBA" id="ARBA00022725"/>
    </source>
</evidence>
<evidence type="ECO:0000256" key="11">
    <source>
        <dbReference type="SAM" id="Phobius"/>
    </source>
</evidence>
<dbReference type="PRINTS" id="PR00245">
    <property type="entry name" value="OLFACTORYR"/>
</dbReference>
<keyword evidence="6 10" id="KW-0297">G-protein coupled receptor</keyword>
<keyword evidence="2" id="KW-1003">Cell membrane</keyword>
<evidence type="ECO:0000256" key="7">
    <source>
        <dbReference type="ARBA" id="ARBA00023136"/>
    </source>
</evidence>
<proteinExistence type="inferred from homology"/>
<evidence type="ECO:0000259" key="12">
    <source>
        <dbReference type="PROSITE" id="PS50262"/>
    </source>
</evidence>
<dbReference type="SUPFAM" id="SSF81321">
    <property type="entry name" value="Family A G protein-coupled receptor-like"/>
    <property type="match status" value="1"/>
</dbReference>
<gene>
    <name evidence="13" type="ORF">RIMI_LOCUS2437292</name>
</gene>
<comment type="subcellular location">
    <subcellularLocation>
        <location evidence="1">Cell membrane</location>
        <topology evidence="1">Multi-pass membrane protein</topology>
    </subcellularLocation>
</comment>
<protein>
    <recommendedName>
        <fullName evidence="12">G-protein coupled receptors family 1 profile domain-containing protein</fullName>
    </recommendedName>
</protein>